<dbReference type="PANTHER" id="PTHR46967">
    <property type="entry name" value="INSULIN-LIKE GROWTH FACTOR BINDING PROTEIN,N-TERMINAL"/>
    <property type="match status" value="1"/>
</dbReference>
<keyword evidence="4" id="KW-1185">Reference proteome</keyword>
<dbReference type="SMART" id="SM00261">
    <property type="entry name" value="FU"/>
    <property type="match status" value="5"/>
</dbReference>
<evidence type="ECO:0000313" key="3">
    <source>
        <dbReference type="EMBL" id="EAS06044.1"/>
    </source>
</evidence>
<dbReference type="Gene3D" id="2.10.220.10">
    <property type="entry name" value="Hormone Receptor, Insulin-like Growth Factor Receptor 1, Chain A, domain 2"/>
    <property type="match status" value="4"/>
</dbReference>
<keyword evidence="1" id="KW-0472">Membrane</keyword>
<proteinExistence type="predicted"/>
<feature type="transmembrane region" description="Helical" evidence="1">
    <location>
        <begin position="584"/>
        <end position="603"/>
    </location>
</feature>
<evidence type="ECO:0000256" key="1">
    <source>
        <dbReference type="SAM" id="Phobius"/>
    </source>
</evidence>
<dbReference type="CDD" id="cd00064">
    <property type="entry name" value="FU"/>
    <property type="match status" value="3"/>
</dbReference>
<dbReference type="InterPro" id="IPR009030">
    <property type="entry name" value="Growth_fac_rcpt_cys_sf"/>
</dbReference>
<dbReference type="RefSeq" id="XP_001026289.1">
    <property type="nucleotide sequence ID" value="XM_001026289.3"/>
</dbReference>
<protein>
    <submittedName>
        <fullName evidence="3">Transmembrane protein, putative</fullName>
    </submittedName>
</protein>
<feature type="transmembrane region" description="Helical" evidence="1">
    <location>
        <begin position="667"/>
        <end position="691"/>
    </location>
</feature>
<dbReference type="InParanoid" id="Q24E57"/>
<dbReference type="EMBL" id="GG662311">
    <property type="protein sequence ID" value="EAS06044.1"/>
    <property type="molecule type" value="Genomic_DNA"/>
</dbReference>
<dbReference type="KEGG" id="tet:TTHERM_00852830"/>
<name>Q24E57_TETTS</name>
<feature type="transmembrane region" description="Helical" evidence="1">
    <location>
        <begin position="609"/>
        <end position="626"/>
    </location>
</feature>
<dbReference type="OrthoDB" id="300641at2759"/>
<dbReference type="Proteomes" id="UP000009168">
    <property type="component" value="Unassembled WGS sequence"/>
</dbReference>
<evidence type="ECO:0000313" key="4">
    <source>
        <dbReference type="Proteomes" id="UP000009168"/>
    </source>
</evidence>
<dbReference type="InterPro" id="IPR006212">
    <property type="entry name" value="Furin_repeat"/>
</dbReference>
<accession>Q24E57</accession>
<dbReference type="GeneID" id="7830548"/>
<feature type="transmembrane region" description="Helical" evidence="1">
    <location>
        <begin position="494"/>
        <end position="512"/>
    </location>
</feature>
<feature type="signal peptide" evidence="2">
    <location>
        <begin position="1"/>
        <end position="17"/>
    </location>
</feature>
<feature type="transmembrane region" description="Helical" evidence="1">
    <location>
        <begin position="524"/>
        <end position="549"/>
    </location>
</feature>
<dbReference type="eggNOG" id="KOG3525">
    <property type="taxonomic scope" value="Eukaryota"/>
</dbReference>
<gene>
    <name evidence="3" type="ORF">TTHERM_00852830</name>
</gene>
<evidence type="ECO:0000256" key="2">
    <source>
        <dbReference type="SAM" id="SignalP"/>
    </source>
</evidence>
<keyword evidence="1" id="KW-1133">Transmembrane helix</keyword>
<dbReference type="SUPFAM" id="SSF57184">
    <property type="entry name" value="Growth factor receptor domain"/>
    <property type="match status" value="2"/>
</dbReference>
<dbReference type="AlphaFoldDB" id="Q24E57"/>
<dbReference type="PANTHER" id="PTHR46967:SF2">
    <property type="entry name" value="SUSHI, VON WILLEBRAND FACTOR TYPE A, EGF AND PENTRAXIN DOMAIN-CONTAINING PROTEIN 1-LIKE"/>
    <property type="match status" value="1"/>
</dbReference>
<feature type="chain" id="PRO_5004202288" evidence="2">
    <location>
        <begin position="18"/>
        <end position="1044"/>
    </location>
</feature>
<keyword evidence="1 3" id="KW-0812">Transmembrane</keyword>
<keyword evidence="2" id="KW-0732">Signal</keyword>
<sequence length="1044" mass="118392">MLKFILALVLLVKLCYSTCDQYCGNCNYTNNTCNICVNQKVLYNGTCLDKCPPGYYQNTAFVCQKCGSSCKTCQNSADNCTSCQFTTQFLYQGNCLQNCTPNTIPTYDPDQSYCADCNPKCKTCQANPNNCSSCSDSTQSLYLGTCIQICPVGTYSQQVFSSSGNYNQCVQCMNNCQTCLSTSKCNLCQPGWYLTNDGTQCVQQCPSGFLSDNIYRKCYRTSCPEGMFDLTTLNTNQVGVQCATTCPSGFYIDSDKNKCVQCNSACQECTGPGAGDCLVCHETCLTCAGSGFDQCLSCTQDRQFYQKFNQPVGECVCSYDTTEELQQYCENTDQASSIKKALAGLTIANFVMGILNSLFTRNSILIFRYIDFSQTLSYLGYITFKYPIQMDRTLKIYEYFNIGYLLPQPNHFADDVVISNQQLQNNPYNSQLAYKGNPLFFVNKRVPFLIVNCFSYFMIQLICLFFILALRYIVYPITKSDRILKLSQKLPHTLLINLFILTSQEMITDTFIQYTNVEYQSDYAISIVSTIMAGIFTVVISIGLIYLLYRTKRKLDLDLEIDVFDAKSKYVRQIREQNGIPSHFQLVILLRKIIYSIAVAFLYKYPQVQASIILIIQCLLLVYFFMKKPFQQSKYQYLATFIELSFTLFCLIMFICSFLSGSSLINGMVVFGAFLIIFQIIVCILGSYNFFLTTFKLLKIQEQIEIQELHKQYDAVKKLEYQNKINQKLSNNIFIDQSNILHDNDNNSPTKLLKKAQTASQENGYQASVFSQSNIPNNNNNNNSFLLGGNTSYFQTRPNLHNESQILQNQTILETKTVDQQLSPIKGLQLGYLSYSNNPENEQSPIKKTQMRKLLPPINQGSELKTSNTSNILSDLSNPTSNIFKKSSIILNPVQQNNSTTNKNNGEYIKKRVAQLKSLEIGSPNNGQNLKNEQQLQEINSYIVNNPPPDSSKVQVTARENENASYRNNQISNNVSSRSETIILQQQLKNQQNLELIQDGEDSDEMESNNNNDSMKNNMQNKKHIIQSTYKKQQNNPKEITILS</sequence>
<reference evidence="4" key="1">
    <citation type="journal article" date="2006" name="PLoS Biol.">
        <title>Macronuclear genome sequence of the ciliate Tetrahymena thermophila, a model eukaryote.</title>
        <authorList>
            <person name="Eisen J.A."/>
            <person name="Coyne R.S."/>
            <person name="Wu M."/>
            <person name="Wu D."/>
            <person name="Thiagarajan M."/>
            <person name="Wortman J.R."/>
            <person name="Badger J.H."/>
            <person name="Ren Q."/>
            <person name="Amedeo P."/>
            <person name="Jones K.M."/>
            <person name="Tallon L.J."/>
            <person name="Delcher A.L."/>
            <person name="Salzberg S.L."/>
            <person name="Silva J.C."/>
            <person name="Haas B.J."/>
            <person name="Majoros W.H."/>
            <person name="Farzad M."/>
            <person name="Carlton J.M."/>
            <person name="Smith R.K. Jr."/>
            <person name="Garg J."/>
            <person name="Pearlman R.E."/>
            <person name="Karrer K.M."/>
            <person name="Sun L."/>
            <person name="Manning G."/>
            <person name="Elde N.C."/>
            <person name="Turkewitz A.P."/>
            <person name="Asai D.J."/>
            <person name="Wilkes D.E."/>
            <person name="Wang Y."/>
            <person name="Cai H."/>
            <person name="Collins K."/>
            <person name="Stewart B.A."/>
            <person name="Lee S.R."/>
            <person name="Wilamowska K."/>
            <person name="Weinberg Z."/>
            <person name="Ruzzo W.L."/>
            <person name="Wloga D."/>
            <person name="Gaertig J."/>
            <person name="Frankel J."/>
            <person name="Tsao C.-C."/>
            <person name="Gorovsky M.A."/>
            <person name="Keeling P.J."/>
            <person name="Waller R.F."/>
            <person name="Patron N.J."/>
            <person name="Cherry J.M."/>
            <person name="Stover N.A."/>
            <person name="Krieger C.J."/>
            <person name="del Toro C."/>
            <person name="Ryder H.F."/>
            <person name="Williamson S.C."/>
            <person name="Barbeau R.A."/>
            <person name="Hamilton E.P."/>
            <person name="Orias E."/>
        </authorList>
    </citation>
    <scope>NUCLEOTIDE SEQUENCE [LARGE SCALE GENOMIC DNA]</scope>
    <source>
        <strain evidence="4">SB210</strain>
    </source>
</reference>
<feature type="transmembrane region" description="Helical" evidence="1">
    <location>
        <begin position="454"/>
        <end position="474"/>
    </location>
</feature>
<organism evidence="3 4">
    <name type="scientific">Tetrahymena thermophila (strain SB210)</name>
    <dbReference type="NCBI Taxonomy" id="312017"/>
    <lineage>
        <taxon>Eukaryota</taxon>
        <taxon>Sar</taxon>
        <taxon>Alveolata</taxon>
        <taxon>Ciliophora</taxon>
        <taxon>Intramacronucleata</taxon>
        <taxon>Oligohymenophorea</taxon>
        <taxon>Hymenostomatida</taxon>
        <taxon>Tetrahymenina</taxon>
        <taxon>Tetrahymenidae</taxon>
        <taxon>Tetrahymena</taxon>
    </lineage>
</organism>
<feature type="transmembrane region" description="Helical" evidence="1">
    <location>
        <begin position="638"/>
        <end position="661"/>
    </location>
</feature>
<dbReference type="HOGENOM" id="CLU_292136_0_0_1"/>